<comment type="caution">
    <text evidence="1">The sequence shown here is derived from an EMBL/GenBank/DDBJ whole genome shotgun (WGS) entry which is preliminary data.</text>
</comment>
<dbReference type="Proteomes" id="UP001142444">
    <property type="component" value="Unassembled WGS sequence"/>
</dbReference>
<name>A0A9X4G970_ACTEU</name>
<sequence>MAIDDWNLYPQKRPIKSGNYLVVVTVKNGAAGISRLVTLSNYDAMRHEFEFDARMKERGGTEHVYAWVHYKEPPPPPGLTAPKGSKNER</sequence>
<evidence type="ECO:0000313" key="2">
    <source>
        <dbReference type="Proteomes" id="UP001142444"/>
    </source>
</evidence>
<dbReference type="AlphaFoldDB" id="A0A9X4G970"/>
<evidence type="ECO:0000313" key="1">
    <source>
        <dbReference type="EMBL" id="MDE8035839.1"/>
    </source>
</evidence>
<reference evidence="1" key="2">
    <citation type="journal article" date="2023" name="Pathogens">
        <title>Pathological Features and Genomic Characterization of an Actinobacillus equuli subsp. equuli Bearing Unique Virulence-Associated Genes from an Adult Horse with Pleuropneumonia.</title>
        <authorList>
            <person name="Kamali M."/>
            <person name="Carossino M."/>
            <person name="Del Piero F."/>
            <person name="Peak L."/>
            <person name="Mitchell M.S."/>
            <person name="Willette J."/>
            <person name="Baker R."/>
            <person name="Li F."/>
            <person name="Kenez A."/>
            <person name="Balasuriya U.B.R."/>
            <person name="Go Y.Y."/>
        </authorList>
    </citation>
    <scope>NUCLEOTIDE SEQUENCE</scope>
    <source>
        <strain evidence="1">4524</strain>
    </source>
</reference>
<gene>
    <name evidence="1" type="ORF">OQ257_11850</name>
</gene>
<keyword evidence="2" id="KW-1185">Reference proteome</keyword>
<reference evidence="1" key="1">
    <citation type="submission" date="2022-11" db="EMBL/GenBank/DDBJ databases">
        <authorList>
            <person name="Kamali M."/>
            <person name="Peak L."/>
            <person name="Go Y.Y."/>
            <person name="Balasuriya U.B.R."/>
            <person name="Carossino M."/>
        </authorList>
    </citation>
    <scope>NUCLEOTIDE SEQUENCE</scope>
    <source>
        <strain evidence="1">4524</strain>
    </source>
</reference>
<organism evidence="1 2">
    <name type="scientific">Actinobacillus equuli subsp. equuli</name>
    <dbReference type="NCBI Taxonomy" id="202947"/>
    <lineage>
        <taxon>Bacteria</taxon>
        <taxon>Pseudomonadati</taxon>
        <taxon>Pseudomonadota</taxon>
        <taxon>Gammaproteobacteria</taxon>
        <taxon>Pasteurellales</taxon>
        <taxon>Pasteurellaceae</taxon>
        <taxon>Actinobacillus</taxon>
    </lineage>
</organism>
<proteinExistence type="predicted"/>
<accession>A0A9X4G970</accession>
<dbReference type="EMBL" id="JAPHVQ010000060">
    <property type="protein sequence ID" value="MDE8035839.1"/>
    <property type="molecule type" value="Genomic_DNA"/>
</dbReference>
<protein>
    <submittedName>
        <fullName evidence="1">Uncharacterized protein</fullName>
    </submittedName>
</protein>
<dbReference type="RefSeq" id="WP_237610813.1">
    <property type="nucleotide sequence ID" value="NZ_JAPHVQ010000060.1"/>
</dbReference>